<feature type="domain" description="N-acetyltransferase" evidence="1">
    <location>
        <begin position="3"/>
        <end position="154"/>
    </location>
</feature>
<gene>
    <name evidence="2" type="ORF">BWK62_06830</name>
</gene>
<evidence type="ECO:0000313" key="3">
    <source>
        <dbReference type="Proteomes" id="UP000198034"/>
    </source>
</evidence>
<evidence type="ECO:0000259" key="1">
    <source>
        <dbReference type="PROSITE" id="PS51186"/>
    </source>
</evidence>
<dbReference type="GO" id="GO:0016747">
    <property type="term" value="F:acyltransferase activity, transferring groups other than amino-acyl groups"/>
    <property type="evidence" value="ECO:0007669"/>
    <property type="project" value="InterPro"/>
</dbReference>
<evidence type="ECO:0000313" key="2">
    <source>
        <dbReference type="EMBL" id="OWP77667.1"/>
    </source>
</evidence>
<accession>A0A2D0AHT4</accession>
<proteinExistence type="predicted"/>
<dbReference type="InterPro" id="IPR016181">
    <property type="entry name" value="Acyl_CoA_acyltransferase"/>
</dbReference>
<dbReference type="AlphaFoldDB" id="A0A2D0AHT4"/>
<name>A0A2D0AHT4_9FLAO</name>
<organism evidence="2 3">
    <name type="scientific">Flavobacterium columnare</name>
    <dbReference type="NCBI Taxonomy" id="996"/>
    <lineage>
        <taxon>Bacteria</taxon>
        <taxon>Pseudomonadati</taxon>
        <taxon>Bacteroidota</taxon>
        <taxon>Flavobacteriia</taxon>
        <taxon>Flavobacteriales</taxon>
        <taxon>Flavobacteriaceae</taxon>
        <taxon>Flavobacterium</taxon>
    </lineage>
</organism>
<dbReference type="OrthoDB" id="9802340at2"/>
<dbReference type="PROSITE" id="PS51186">
    <property type="entry name" value="GNAT"/>
    <property type="match status" value="1"/>
</dbReference>
<dbReference type="InterPro" id="IPR000182">
    <property type="entry name" value="GNAT_dom"/>
</dbReference>
<dbReference type="PANTHER" id="PTHR47542:SF2">
    <property type="entry name" value="ACYL-COA N-ACYLTRANSFERASES (NAT) SUPERFAMILY PROTEIN"/>
    <property type="match status" value="1"/>
</dbReference>
<reference evidence="2 3" key="1">
    <citation type="journal article" date="2017" name="Infect. Genet. Evol.">
        <title>Comparative genome analysis of fish pathogen Flavobacterium columnare reveals extensive sequence diversity within the species.</title>
        <authorList>
            <person name="Kayansamruaj P."/>
            <person name="Dong H.T."/>
            <person name="Hirono I."/>
            <person name="Kondo H."/>
            <person name="Senapin S."/>
            <person name="Rodkhum C."/>
        </authorList>
    </citation>
    <scope>NUCLEOTIDE SEQUENCE [LARGE SCALE GENOMIC DNA]</scope>
    <source>
        <strain evidence="2 3">1214</strain>
    </source>
</reference>
<dbReference type="EMBL" id="MTCY01000015">
    <property type="protein sequence ID" value="OWP77667.1"/>
    <property type="molecule type" value="Genomic_DNA"/>
</dbReference>
<comment type="caution">
    <text evidence="2">The sequence shown here is derived from an EMBL/GenBank/DDBJ whole genome shotgun (WGS) entry which is preliminary data.</text>
</comment>
<dbReference type="PANTHER" id="PTHR47542">
    <property type="entry name" value="ACYL-COA N-ACYLTRANSFERASES (NAT) SUPERFAMILY PROTEIN"/>
    <property type="match status" value="1"/>
</dbReference>
<dbReference type="Pfam" id="PF00583">
    <property type="entry name" value="Acetyltransf_1"/>
    <property type="match status" value="1"/>
</dbReference>
<protein>
    <recommendedName>
        <fullName evidence="1">N-acetyltransferase domain-containing protein</fullName>
    </recommendedName>
</protein>
<dbReference type="Proteomes" id="UP000198034">
    <property type="component" value="Unassembled WGS sequence"/>
</dbReference>
<dbReference type="CDD" id="cd04301">
    <property type="entry name" value="NAT_SF"/>
    <property type="match status" value="1"/>
</dbReference>
<dbReference type="SUPFAM" id="SSF55729">
    <property type="entry name" value="Acyl-CoA N-acyltransferases (Nat)"/>
    <property type="match status" value="1"/>
</dbReference>
<dbReference type="Gene3D" id="3.40.630.30">
    <property type="match status" value="1"/>
</dbReference>
<sequence>MLGEIREVGIQEFAKVENIILKSGLVLDEFLGGGNGSLPLLQYKLERNQCKIFVYIVEKQIVGFILLLSKRSIISKLAYDWHIAYLHVDENMRRKKIGEALLDRTIRFASSTKANELSLHTTKDNLSAIQLYKKKGFLESNFLANYLTFKLFLNDYR</sequence>